<proteinExistence type="predicted"/>
<accession>A0AAV6V3T0</accession>
<dbReference type="AlphaFoldDB" id="A0AAV6V3T0"/>
<dbReference type="Proteomes" id="UP000827092">
    <property type="component" value="Unassembled WGS sequence"/>
</dbReference>
<comment type="caution">
    <text evidence="1">The sequence shown here is derived from an EMBL/GenBank/DDBJ whole genome shotgun (WGS) entry which is preliminary data.</text>
</comment>
<reference evidence="1 2" key="1">
    <citation type="journal article" date="2022" name="Nat. Ecol. Evol.">
        <title>A masculinizing supergene underlies an exaggerated male reproductive morph in a spider.</title>
        <authorList>
            <person name="Hendrickx F."/>
            <person name="De Corte Z."/>
            <person name="Sonet G."/>
            <person name="Van Belleghem S.M."/>
            <person name="Kostlbacher S."/>
            <person name="Vangestel C."/>
        </authorList>
    </citation>
    <scope>NUCLEOTIDE SEQUENCE [LARGE SCALE GENOMIC DNA]</scope>
    <source>
        <strain evidence="1">W744_W776</strain>
    </source>
</reference>
<keyword evidence="2" id="KW-1185">Reference proteome</keyword>
<protein>
    <submittedName>
        <fullName evidence="1">Uncharacterized protein</fullName>
    </submittedName>
</protein>
<organism evidence="1 2">
    <name type="scientific">Oedothorax gibbosus</name>
    <dbReference type="NCBI Taxonomy" id="931172"/>
    <lineage>
        <taxon>Eukaryota</taxon>
        <taxon>Metazoa</taxon>
        <taxon>Ecdysozoa</taxon>
        <taxon>Arthropoda</taxon>
        <taxon>Chelicerata</taxon>
        <taxon>Arachnida</taxon>
        <taxon>Araneae</taxon>
        <taxon>Araneomorphae</taxon>
        <taxon>Entelegynae</taxon>
        <taxon>Araneoidea</taxon>
        <taxon>Linyphiidae</taxon>
        <taxon>Erigoninae</taxon>
        <taxon>Oedothorax</taxon>
    </lineage>
</organism>
<evidence type="ECO:0000313" key="2">
    <source>
        <dbReference type="Proteomes" id="UP000827092"/>
    </source>
</evidence>
<name>A0AAV6V3T0_9ARAC</name>
<evidence type="ECO:0000313" key="1">
    <source>
        <dbReference type="EMBL" id="KAG8190533.1"/>
    </source>
</evidence>
<sequence>MSRFAIVPILRGKTNSAVSDRLIAALKSSSFCSSNPIIKKLLLQNVHVWCIVIETSGTQSIKVICASVPYLLNLLSRANPKFKQILEDEKVASYLKFFQETDMESVLASLCTATVIIQKGIRMCQPTLCVQLSRDALMFGNTTLKAVLEALYNGIMSAFHFLWEDLGPACHSFCSRNRVFLKYIAANLPVFALAIAKSLVLLSFSVRRIFQVGLKLAKRFDVSRAVVIVLKDSNRAFIEVSAVSYSASSQLFVAAKSFSKQAPIALYALNKVAVGTSNALIEVSLTSIKAHNRMLKDFKNGAQIVKSSIKSAELEFVAVIDEVVVEINDTVADSPDLIALTQALIIQKTTTELDPFKNLSRPNINDRHPLMKAYSLAFKQSVNKRAIDQVLQERPLWKENVIKNCLISEKETIWKKSPVGLETMYGQTNKSMSPLCSNGPRQRGQISRVYISMGALSFLSGKSRERIMYLMNFVILLRIFGLENLHIVM</sequence>
<dbReference type="EMBL" id="JAFNEN010000181">
    <property type="protein sequence ID" value="KAG8190533.1"/>
    <property type="molecule type" value="Genomic_DNA"/>
</dbReference>
<gene>
    <name evidence="1" type="ORF">JTE90_004108</name>
</gene>